<comment type="caution">
    <text evidence="2">The sequence shown here is derived from an EMBL/GenBank/DDBJ whole genome shotgun (WGS) entry which is preliminary data.</text>
</comment>
<evidence type="ECO:0000313" key="3">
    <source>
        <dbReference type="Proteomes" id="UP001412067"/>
    </source>
</evidence>
<evidence type="ECO:0000256" key="1">
    <source>
        <dbReference type="SAM" id="MobiDB-lite"/>
    </source>
</evidence>
<feature type="compositionally biased region" description="Basic and acidic residues" evidence="1">
    <location>
        <begin position="93"/>
        <end position="102"/>
    </location>
</feature>
<gene>
    <name evidence="2" type="ORF">KSP40_PGU006876</name>
</gene>
<protein>
    <submittedName>
        <fullName evidence="2">Uncharacterized protein</fullName>
    </submittedName>
</protein>
<dbReference type="EMBL" id="JBBWWR010000021">
    <property type="protein sequence ID" value="KAK8937816.1"/>
    <property type="molecule type" value="Genomic_DNA"/>
</dbReference>
<accession>A0ABR2LCL5</accession>
<organism evidence="2 3">
    <name type="scientific">Platanthera guangdongensis</name>
    <dbReference type="NCBI Taxonomy" id="2320717"/>
    <lineage>
        <taxon>Eukaryota</taxon>
        <taxon>Viridiplantae</taxon>
        <taxon>Streptophyta</taxon>
        <taxon>Embryophyta</taxon>
        <taxon>Tracheophyta</taxon>
        <taxon>Spermatophyta</taxon>
        <taxon>Magnoliopsida</taxon>
        <taxon>Liliopsida</taxon>
        <taxon>Asparagales</taxon>
        <taxon>Orchidaceae</taxon>
        <taxon>Orchidoideae</taxon>
        <taxon>Orchideae</taxon>
        <taxon>Orchidinae</taxon>
        <taxon>Platanthera</taxon>
    </lineage>
</organism>
<sequence length="161" mass="18130">MPNLETNVDFLDWYVCVANITITEESCVTVECSEGRMSRSLTLEQATDTILFCSSIIHDLAYKAATIGMEKEQDPPPPTLTFVGRPIPDLRESARIPFDRTPRSQKFRRKRIESPTKSPAKEELKNDERAKEFAAPSIEIPSKVDAVKPPKLESKCNCVVM</sequence>
<feature type="region of interest" description="Disordered" evidence="1">
    <location>
        <begin position="93"/>
        <end position="134"/>
    </location>
</feature>
<evidence type="ECO:0000313" key="2">
    <source>
        <dbReference type="EMBL" id="KAK8937816.1"/>
    </source>
</evidence>
<feature type="compositionally biased region" description="Basic and acidic residues" evidence="1">
    <location>
        <begin position="119"/>
        <end position="132"/>
    </location>
</feature>
<dbReference type="Proteomes" id="UP001412067">
    <property type="component" value="Unassembled WGS sequence"/>
</dbReference>
<reference evidence="2 3" key="1">
    <citation type="journal article" date="2022" name="Nat. Plants">
        <title>Genomes of leafy and leafless Platanthera orchids illuminate the evolution of mycoheterotrophy.</title>
        <authorList>
            <person name="Li M.H."/>
            <person name="Liu K.W."/>
            <person name="Li Z."/>
            <person name="Lu H.C."/>
            <person name="Ye Q.L."/>
            <person name="Zhang D."/>
            <person name="Wang J.Y."/>
            <person name="Li Y.F."/>
            <person name="Zhong Z.M."/>
            <person name="Liu X."/>
            <person name="Yu X."/>
            <person name="Liu D.K."/>
            <person name="Tu X.D."/>
            <person name="Liu B."/>
            <person name="Hao Y."/>
            <person name="Liao X.Y."/>
            <person name="Jiang Y.T."/>
            <person name="Sun W.H."/>
            <person name="Chen J."/>
            <person name="Chen Y.Q."/>
            <person name="Ai Y."/>
            <person name="Zhai J.W."/>
            <person name="Wu S.S."/>
            <person name="Zhou Z."/>
            <person name="Hsiao Y.Y."/>
            <person name="Wu W.L."/>
            <person name="Chen Y.Y."/>
            <person name="Lin Y.F."/>
            <person name="Hsu J.L."/>
            <person name="Li C.Y."/>
            <person name="Wang Z.W."/>
            <person name="Zhao X."/>
            <person name="Zhong W.Y."/>
            <person name="Ma X.K."/>
            <person name="Ma L."/>
            <person name="Huang J."/>
            <person name="Chen G.Z."/>
            <person name="Huang M.Z."/>
            <person name="Huang L."/>
            <person name="Peng D.H."/>
            <person name="Luo Y.B."/>
            <person name="Zou S.Q."/>
            <person name="Chen S.P."/>
            <person name="Lan S."/>
            <person name="Tsai W.C."/>
            <person name="Van de Peer Y."/>
            <person name="Liu Z.J."/>
        </authorList>
    </citation>
    <scope>NUCLEOTIDE SEQUENCE [LARGE SCALE GENOMIC DNA]</scope>
    <source>
        <strain evidence="2">Lor288</strain>
    </source>
</reference>
<keyword evidence="3" id="KW-1185">Reference proteome</keyword>
<name>A0ABR2LCL5_9ASPA</name>
<proteinExistence type="predicted"/>